<protein>
    <submittedName>
        <fullName evidence="3">Metallo-beta-lactamase</fullName>
    </submittedName>
</protein>
<evidence type="ECO:0000313" key="4">
    <source>
        <dbReference type="Proteomes" id="UP000182835"/>
    </source>
</evidence>
<reference evidence="3 4" key="1">
    <citation type="submission" date="2014-12" db="EMBL/GenBank/DDBJ databases">
        <title>Draft genome sequences of 29 type strains of Enterococci.</title>
        <authorList>
            <person name="Zhong Z."/>
            <person name="Sun Z."/>
            <person name="Liu W."/>
            <person name="Zhang W."/>
            <person name="Zhang H."/>
        </authorList>
    </citation>
    <scope>NUCLEOTIDE SEQUENCE [LARGE SCALE GENOMIC DNA]</scope>
    <source>
        <strain evidence="3 4">DSM 21207</strain>
    </source>
</reference>
<dbReference type="GO" id="GO:0042781">
    <property type="term" value="F:3'-tRNA processing endoribonuclease activity"/>
    <property type="evidence" value="ECO:0007669"/>
    <property type="project" value="TreeGrafter"/>
</dbReference>
<comment type="caution">
    <text evidence="3">The sequence shown here is derived from an EMBL/GenBank/DDBJ whole genome shotgun (WGS) entry which is preliminary data.</text>
</comment>
<dbReference type="AlphaFoldDB" id="A0A1L8RA71"/>
<evidence type="ECO:0000313" key="3">
    <source>
        <dbReference type="EMBL" id="OJG16625.1"/>
    </source>
</evidence>
<evidence type="ECO:0000256" key="1">
    <source>
        <dbReference type="ARBA" id="ARBA00022833"/>
    </source>
</evidence>
<evidence type="ECO:0000259" key="2">
    <source>
        <dbReference type="SMART" id="SM00849"/>
    </source>
</evidence>
<dbReference type="PANTHER" id="PTHR46018:SF4">
    <property type="entry name" value="METALLO-HYDROLASE YHFI-RELATED"/>
    <property type="match status" value="1"/>
</dbReference>
<dbReference type="SUPFAM" id="SSF56281">
    <property type="entry name" value="Metallo-hydrolase/oxidoreductase"/>
    <property type="match status" value="1"/>
</dbReference>
<sequence length="247" mass="27649">MKKMKLTVLGCLGAYPYKGQGTTGYLLQSGDFNLLLDCGSTTLVELEKRLDPLDLDAVIISHYHHDHIADLGVLQYYFQLFPAENKKILPIYGHTLDEFHFNDLTMADVSEGRPYYEKKQLDLGPFSVTFMKTIHPVTCYAMRFVENDTGKIFVFTGDSGYLAEFNDFAKDADLFLADTYLFNGHEHHKAHFTAQESGTFAKNAAVKKLVLTHLPQFGDLQVLQEQAQTAAGAIPVELAAVGKEFLI</sequence>
<name>A0A1L8RA71_9ENTE</name>
<proteinExistence type="predicted"/>
<feature type="domain" description="Metallo-beta-lactamase" evidence="2">
    <location>
        <begin position="21"/>
        <end position="213"/>
    </location>
</feature>
<dbReference type="SMART" id="SM00849">
    <property type="entry name" value="Lactamase_B"/>
    <property type="match status" value="1"/>
</dbReference>
<dbReference type="InterPro" id="IPR036866">
    <property type="entry name" value="RibonucZ/Hydroxyglut_hydro"/>
</dbReference>
<dbReference type="Gene3D" id="3.60.15.10">
    <property type="entry name" value="Ribonuclease Z/Hydroxyacylglutathione hydrolase-like"/>
    <property type="match status" value="1"/>
</dbReference>
<organism evidence="3 4">
    <name type="scientific">Enterococcus canintestini</name>
    <dbReference type="NCBI Taxonomy" id="317010"/>
    <lineage>
        <taxon>Bacteria</taxon>
        <taxon>Bacillati</taxon>
        <taxon>Bacillota</taxon>
        <taxon>Bacilli</taxon>
        <taxon>Lactobacillales</taxon>
        <taxon>Enterococcaceae</taxon>
        <taxon>Enterococcus</taxon>
    </lineage>
</organism>
<dbReference type="STRING" id="317010.RU96_GL000092"/>
<keyword evidence="1" id="KW-0862">Zinc</keyword>
<gene>
    <name evidence="3" type="ORF">RU96_GL000092</name>
</gene>
<dbReference type="Proteomes" id="UP000182835">
    <property type="component" value="Unassembled WGS sequence"/>
</dbReference>
<dbReference type="PANTHER" id="PTHR46018">
    <property type="entry name" value="ZINC PHOSPHODIESTERASE ELAC PROTEIN 1"/>
    <property type="match status" value="1"/>
</dbReference>
<accession>A0A1L8RA71</accession>
<dbReference type="CDD" id="cd07716">
    <property type="entry name" value="RNaseZ_short-form-like_MBL-fold"/>
    <property type="match status" value="1"/>
</dbReference>
<dbReference type="EMBL" id="JXKG01000001">
    <property type="protein sequence ID" value="OJG16625.1"/>
    <property type="molecule type" value="Genomic_DNA"/>
</dbReference>
<dbReference type="InterPro" id="IPR001279">
    <property type="entry name" value="Metallo-B-lactamas"/>
</dbReference>
<dbReference type="Pfam" id="PF00753">
    <property type="entry name" value="Lactamase_B"/>
    <property type="match status" value="1"/>
</dbReference>